<reference evidence="1 2" key="1">
    <citation type="submission" date="2020-11" db="EMBL/GenBank/DDBJ databases">
        <title>Kefir isolates.</title>
        <authorList>
            <person name="Marcisauskas S."/>
            <person name="Kim Y."/>
            <person name="Blasche S."/>
        </authorList>
    </citation>
    <scope>NUCLEOTIDE SEQUENCE [LARGE SCALE GENOMIC DNA]</scope>
    <source>
        <strain evidence="1 2">OG2</strain>
    </source>
</reference>
<name>A0A9P6W3X5_MAUEX</name>
<sequence length="89" mass="10306">MYNEEKMVQKALKVNKKVKDPRRVTKKQKNLKAAAPRIIKSKKKSLQHMKKLNKTSSLTVATERLVASKVGHLELLKGTRRELEKKNKK</sequence>
<keyword evidence="2" id="KW-1185">Reference proteome</keyword>
<proteinExistence type="predicted"/>
<evidence type="ECO:0000313" key="2">
    <source>
        <dbReference type="Proteomes" id="UP000750334"/>
    </source>
</evidence>
<dbReference type="InterPro" id="IPR019034">
    <property type="entry name" value="UPF0390"/>
</dbReference>
<dbReference type="Pfam" id="PF09495">
    <property type="entry name" value="DUF2462"/>
    <property type="match status" value="1"/>
</dbReference>
<dbReference type="AlphaFoldDB" id="A0A9P6W3X5"/>
<protein>
    <submittedName>
        <fullName evidence="1">Uncharacterized protein</fullName>
    </submittedName>
</protein>
<organism evidence="1 2">
    <name type="scientific">Maudiozyma exigua</name>
    <name type="common">Yeast</name>
    <name type="synonym">Kazachstania exigua</name>
    <dbReference type="NCBI Taxonomy" id="34358"/>
    <lineage>
        <taxon>Eukaryota</taxon>
        <taxon>Fungi</taxon>
        <taxon>Dikarya</taxon>
        <taxon>Ascomycota</taxon>
        <taxon>Saccharomycotina</taxon>
        <taxon>Saccharomycetes</taxon>
        <taxon>Saccharomycetales</taxon>
        <taxon>Saccharomycetaceae</taxon>
        <taxon>Maudiozyma</taxon>
    </lineage>
</organism>
<gene>
    <name evidence="1" type="ORF">C6P45_001251</name>
</gene>
<dbReference type="Proteomes" id="UP000750334">
    <property type="component" value="Unassembled WGS sequence"/>
</dbReference>
<comment type="caution">
    <text evidence="1">The sequence shown here is derived from an EMBL/GenBank/DDBJ whole genome shotgun (WGS) entry which is preliminary data.</text>
</comment>
<evidence type="ECO:0000313" key="1">
    <source>
        <dbReference type="EMBL" id="KAG0661821.1"/>
    </source>
</evidence>
<dbReference type="EMBL" id="PUHR01000154">
    <property type="protein sequence ID" value="KAG0661821.1"/>
    <property type="molecule type" value="Genomic_DNA"/>
</dbReference>
<dbReference type="OrthoDB" id="5239630at2759"/>
<accession>A0A9P6W3X5</accession>